<dbReference type="EMBL" id="SNRW01002964">
    <property type="protein sequence ID" value="KAA6391181.1"/>
    <property type="molecule type" value="Genomic_DNA"/>
</dbReference>
<protein>
    <submittedName>
        <fullName evidence="2">Uncharacterized protein</fullName>
    </submittedName>
</protein>
<name>A0A5J4W8D0_9EUKA</name>
<reference evidence="2 3" key="1">
    <citation type="submission" date="2019-03" db="EMBL/GenBank/DDBJ databases">
        <title>Single cell metagenomics reveals metabolic interactions within the superorganism composed of flagellate Streblomastix strix and complex community of Bacteroidetes bacteria on its surface.</title>
        <authorList>
            <person name="Treitli S.C."/>
            <person name="Kolisko M."/>
            <person name="Husnik F."/>
            <person name="Keeling P."/>
            <person name="Hampl V."/>
        </authorList>
    </citation>
    <scope>NUCLEOTIDE SEQUENCE [LARGE SCALE GENOMIC DNA]</scope>
    <source>
        <strain evidence="2">ST1C</strain>
    </source>
</reference>
<feature type="region of interest" description="Disordered" evidence="1">
    <location>
        <begin position="20"/>
        <end position="43"/>
    </location>
</feature>
<evidence type="ECO:0000256" key="1">
    <source>
        <dbReference type="SAM" id="MobiDB-lite"/>
    </source>
</evidence>
<feature type="compositionally biased region" description="Polar residues" evidence="1">
    <location>
        <begin position="24"/>
        <end position="39"/>
    </location>
</feature>
<evidence type="ECO:0000313" key="2">
    <source>
        <dbReference type="EMBL" id="KAA6391181.1"/>
    </source>
</evidence>
<organism evidence="2 3">
    <name type="scientific">Streblomastix strix</name>
    <dbReference type="NCBI Taxonomy" id="222440"/>
    <lineage>
        <taxon>Eukaryota</taxon>
        <taxon>Metamonada</taxon>
        <taxon>Preaxostyla</taxon>
        <taxon>Oxymonadida</taxon>
        <taxon>Streblomastigidae</taxon>
        <taxon>Streblomastix</taxon>
    </lineage>
</organism>
<accession>A0A5J4W8D0</accession>
<gene>
    <name evidence="2" type="ORF">EZS28_013291</name>
</gene>
<evidence type="ECO:0000313" key="3">
    <source>
        <dbReference type="Proteomes" id="UP000324800"/>
    </source>
</evidence>
<comment type="caution">
    <text evidence="2">The sequence shown here is derived from an EMBL/GenBank/DDBJ whole genome shotgun (WGS) entry which is preliminary data.</text>
</comment>
<dbReference type="Proteomes" id="UP000324800">
    <property type="component" value="Unassembled WGS sequence"/>
</dbReference>
<dbReference type="AlphaFoldDB" id="A0A5J4W8D0"/>
<sequence>MYETNWYNSGDVVPDQVTPASDAIPSNSIVSGSAGTSNEYARGDHQHPIQVSTVLPAKDTANDTGTGTAGTANIYASATHQHPLNVDPTTANVPLVNATAAANGTSDFYSRNDHVHPQQLTYDGNIIATKFIKTGGLATDVLMANGDTTNKNGTGLSKYGDLWMTVGNYQDNEGRIDLLSYTKNRATVVSDMLTNQIVDTLPSDFTTKEDLLPNLQYNTETINNAPFLQNGNAHINPNSAPFADGLRIARCEDSNGGRSVILGCDKSQTTGAVDHQWQIYSPASSNIFPFGLAISLSSDYNNINRGLRISADGNTLTFNGSVIAGTGATNGVTNGSVNYSAGNPILWGVNSVGTEGGFYSDGAKVYWRAKPITLGSVPP</sequence>
<proteinExistence type="predicted"/>